<evidence type="ECO:0000256" key="1">
    <source>
        <dbReference type="SAM" id="MobiDB-lite"/>
    </source>
</evidence>
<feature type="region of interest" description="Disordered" evidence="1">
    <location>
        <begin position="1"/>
        <end position="21"/>
    </location>
</feature>
<comment type="caution">
    <text evidence="2">The sequence shown here is derived from an EMBL/GenBank/DDBJ whole genome shotgun (WGS) entry which is preliminary data.</text>
</comment>
<sequence>MSMKTGGNPPHWQRPDALFQHGSGVTGEGMRQYLREVLAAHSGSLNPDVEINALLGLYLRQAARPFWSRQTSTDC</sequence>
<dbReference type="EMBL" id="JZRZ01000018">
    <property type="protein sequence ID" value="KKD57251.1"/>
    <property type="molecule type" value="Genomic_DNA"/>
</dbReference>
<gene>
    <name evidence="2" type="ORF">VM57_10270</name>
</gene>
<organism evidence="2 3">
    <name type="scientific">Stenotrophomonas maltophilia</name>
    <name type="common">Pseudomonas maltophilia</name>
    <name type="synonym">Xanthomonas maltophilia</name>
    <dbReference type="NCBI Taxonomy" id="40324"/>
    <lineage>
        <taxon>Bacteria</taxon>
        <taxon>Pseudomonadati</taxon>
        <taxon>Pseudomonadota</taxon>
        <taxon>Gammaproteobacteria</taxon>
        <taxon>Lysobacterales</taxon>
        <taxon>Lysobacteraceae</taxon>
        <taxon>Stenotrophomonas</taxon>
        <taxon>Stenotrophomonas maltophilia group</taxon>
    </lineage>
</organism>
<evidence type="ECO:0000313" key="3">
    <source>
        <dbReference type="Proteomes" id="UP000243478"/>
    </source>
</evidence>
<name>A0A0F5ZNE0_STEMA</name>
<evidence type="ECO:0000313" key="2">
    <source>
        <dbReference type="EMBL" id="KKD57251.1"/>
    </source>
</evidence>
<dbReference type="AlphaFoldDB" id="A0A0F5ZNE0"/>
<reference evidence="2 3" key="1">
    <citation type="submission" date="2015-03" db="EMBL/GenBank/DDBJ databases">
        <title>Draft genome of Stenotrophomonas maltophila isolated from urine specimen.</title>
        <authorList>
            <person name="Murugan N."/>
            <person name="Malathi J."/>
            <person name="Umashankar V."/>
            <person name="Madhavan H."/>
        </authorList>
    </citation>
    <scope>NUCLEOTIDE SEQUENCE [LARGE SCALE GENOMIC DNA]</scope>
    <source>
        <strain evidence="2 3">JMNMN1</strain>
    </source>
</reference>
<protein>
    <submittedName>
        <fullName evidence="2">Uncharacterized protein</fullName>
    </submittedName>
</protein>
<dbReference type="Proteomes" id="UP000243478">
    <property type="component" value="Unassembled WGS sequence"/>
</dbReference>
<accession>A0A0F5ZNE0</accession>
<dbReference type="PATRIC" id="fig|40324.63.peg.3798"/>
<proteinExistence type="predicted"/>